<evidence type="ECO:0000313" key="4">
    <source>
        <dbReference type="EMBL" id="WIA21829.1"/>
    </source>
</evidence>
<evidence type="ECO:0000256" key="1">
    <source>
        <dbReference type="ARBA" id="ARBA00004196"/>
    </source>
</evidence>
<reference evidence="4 5" key="1">
    <citation type="submission" date="2023-05" db="EMBL/GenBank/DDBJ databases">
        <title>A 100% complete, gapless, phased diploid assembly of the Scenedesmus obliquus UTEX 3031 genome.</title>
        <authorList>
            <person name="Biondi T.C."/>
            <person name="Hanschen E.R."/>
            <person name="Kwon T."/>
            <person name="Eng W."/>
            <person name="Kruse C.P.S."/>
            <person name="Koehler S.I."/>
            <person name="Kunde Y."/>
            <person name="Gleasner C.D."/>
            <person name="You Mak K.T."/>
            <person name="Polle J."/>
            <person name="Hovde B.T."/>
            <person name="Starkenburg S.R."/>
        </authorList>
    </citation>
    <scope>NUCLEOTIDE SEQUENCE [LARGE SCALE GENOMIC DNA]</scope>
    <source>
        <strain evidence="4 5">DOE0152z</strain>
    </source>
</reference>
<evidence type="ECO:0008006" key="6">
    <source>
        <dbReference type="Google" id="ProtNLM"/>
    </source>
</evidence>
<feature type="compositionally biased region" description="Low complexity" evidence="3">
    <location>
        <begin position="1160"/>
        <end position="1182"/>
    </location>
</feature>
<dbReference type="SUPFAM" id="SSF55073">
    <property type="entry name" value="Nucleotide cyclase"/>
    <property type="match status" value="2"/>
</dbReference>
<dbReference type="Pfam" id="PF00560">
    <property type="entry name" value="LRR_1"/>
    <property type="match status" value="1"/>
</dbReference>
<dbReference type="Proteomes" id="UP001244341">
    <property type="component" value="Chromosome 14b"/>
</dbReference>
<sequence length="1533" mass="163386">MTGGVCTCINYKQVFEGDSAKMAKSALTLLLLVACAASAMAYPSFWPGRAPNCQALPTAGIACHKAPQDDKKSTISLFAAGAVTAASKPLAAICAGKTYSVQVKFPEARLAYLTAGSVGAASARIATSNALNTKCTNTMVFAKPTGFSASTSFNSVVTAPAAAGPWTVWVASASGGCAHYQTAEQRQAPAAAPDSCGLNDPRLVSNTTCNGSCRTAIHGALVDIYNNLKGFNWSWGNLEDHAELRTPAAAVWRPDSSECTSCTLQSGEVAPSYCCWEGAVCCGEHHNYIGELGEVTCQPYSVVLLQLRSGNVAGNLGSIMPQLQLLHAHGMAYLDLSRNSITGAIPEAIGSLNKLHVLMLGSNYISGTVPASFSRLNKLSLLDLEFNFLHGSLSPQQLCPAGNVLQAVYLRANNFTGSLNLTACRRLEVADIQENGFTGPLPIGRTNRQLAVLRARLNDFSGTIPTDVWELPQLMTFDVTNNSLSGSLPQNGSPSVFLTNLYLGSNNLSGQVPRGMTESSQLSKLDLSDNFMLTGTLPEMKWMQGLQQLSISNTLISGTIPESLSQLPYLESVDMHNTLMTCCGNWSDVQSRTPAQLLPAFLTFDADLKRSPSNEMLGRNPLLNAYMNTGQNMLCDSVRRDPGHQTVSTSLVLRPANLSRQAWSVDPEYFWFQRCACINGYTARYQNSAAAVWCNSSLHPPGSAAAQRCIEMRVLTCVKKPPLAKEEIAGVAVGAAALLLLLVMLTSLSLNMCMARTGKIRRQLNWWHKHLAGMPRTGKMAIVVTDIEGYSDLFKRCPELMYRALTLHNNVIRRAKYANCGSTVQQEGDSYTLVFHDAFDAVAFCLQAQLALMEVQWPEGLMEADSSSHMQMRTASKARRPKLPQLDSLLTGGTSGWLRKSRPNIKAASSFGMHAQSTDSLQAAAAAGGAAGAGPSVLSVRHSGRSRSRMLDYFRGHQGLAGGAGMFNGLRVRMGVVTGVVEGPAEPGAALANIMNSSLYKLALDVSDAGNGGQILMDEATFARIKEELHPLGAVDANGLNYDKLAQRTSLWQLLCLGTLCSSRRHDMLDADEAVVLDMGQYEVPAPPQKVASMRNANASVRQSLKIVWPQMLTQPHAADLPASSGLQESGGLQDGYLLQPTSSLPGAVPLACSSHGYGQQQQQQQQQQQRGSAGGADASGNAPLTARQRVRLVQILAPSLVGRAAVWGNQLSLKSSWVCCDAPYYEAPGAVEAPLGNAVAGRTNSLGAAAAAAAAAAAGAASSYWHHNAPQQQQLLGRQLAPPMPPVTMVFLVVEGAKVFGKGRRPLVKEVHAQLAALLVEALKHTQGGYLCRMQEGDLKYMVAFSSARSALEWCLLVQEAALYLHWPDKSFARIPQLRSEYDAEGQLVFRGPRLKMGVCEGVPRTIIPDHLGRADYHGSSINQAARYMDAGAHGGQIACEAELAAAVFKGNPQPLQMVNVMAASLAGRAALFPADPPKGKGNRVAAGEGLAGSAVAQLPTLALQYRARVPHHVLELVPATPLAATGVPGRL</sequence>
<dbReference type="PANTHER" id="PTHR48059:SF30">
    <property type="entry name" value="OS06G0587000 PROTEIN"/>
    <property type="match status" value="1"/>
</dbReference>
<protein>
    <recommendedName>
        <fullName evidence="6">Guanylate cyclase domain-containing protein</fullName>
    </recommendedName>
</protein>
<dbReference type="EMBL" id="CP126221">
    <property type="protein sequence ID" value="WIA21829.1"/>
    <property type="molecule type" value="Genomic_DNA"/>
</dbReference>
<keyword evidence="5" id="KW-1185">Reference proteome</keyword>
<gene>
    <name evidence="4" type="ORF">OEZ85_004206</name>
</gene>
<dbReference type="InterPro" id="IPR029787">
    <property type="entry name" value="Nucleotide_cyclase"/>
</dbReference>
<evidence type="ECO:0000313" key="5">
    <source>
        <dbReference type="Proteomes" id="UP001244341"/>
    </source>
</evidence>
<accession>A0ABY8ULB5</accession>
<name>A0ABY8ULB5_TETOB</name>
<dbReference type="Pfam" id="PF13855">
    <property type="entry name" value="LRR_8"/>
    <property type="match status" value="1"/>
</dbReference>
<dbReference type="Gene3D" id="3.30.70.1230">
    <property type="entry name" value="Nucleotide cyclase"/>
    <property type="match status" value="2"/>
</dbReference>
<dbReference type="PANTHER" id="PTHR48059">
    <property type="entry name" value="POLYGALACTURONASE INHIBITOR 1"/>
    <property type="match status" value="1"/>
</dbReference>
<comment type="subcellular location">
    <subcellularLocation>
        <location evidence="1">Cell envelope</location>
    </subcellularLocation>
    <subcellularLocation>
        <location evidence="2">Cytoplasm</location>
        <location evidence="2">Cytoskeleton</location>
        <location evidence="2">Cilium axoneme</location>
    </subcellularLocation>
</comment>
<organism evidence="4 5">
    <name type="scientific">Tetradesmus obliquus</name>
    <name type="common">Green alga</name>
    <name type="synonym">Acutodesmus obliquus</name>
    <dbReference type="NCBI Taxonomy" id="3088"/>
    <lineage>
        <taxon>Eukaryota</taxon>
        <taxon>Viridiplantae</taxon>
        <taxon>Chlorophyta</taxon>
        <taxon>core chlorophytes</taxon>
        <taxon>Chlorophyceae</taxon>
        <taxon>CS clade</taxon>
        <taxon>Sphaeropleales</taxon>
        <taxon>Scenedesmaceae</taxon>
        <taxon>Tetradesmus</taxon>
    </lineage>
</organism>
<evidence type="ECO:0000256" key="2">
    <source>
        <dbReference type="ARBA" id="ARBA00004430"/>
    </source>
</evidence>
<proteinExistence type="predicted"/>
<dbReference type="Gene3D" id="3.80.10.10">
    <property type="entry name" value="Ribonuclease Inhibitor"/>
    <property type="match status" value="1"/>
</dbReference>
<dbReference type="InterPro" id="IPR001611">
    <property type="entry name" value="Leu-rich_rpt"/>
</dbReference>
<dbReference type="InterPro" id="IPR051848">
    <property type="entry name" value="PGIP"/>
</dbReference>
<feature type="region of interest" description="Disordered" evidence="3">
    <location>
        <begin position="1155"/>
        <end position="1182"/>
    </location>
</feature>
<dbReference type="SUPFAM" id="SSF52058">
    <property type="entry name" value="L domain-like"/>
    <property type="match status" value="1"/>
</dbReference>
<evidence type="ECO:0000256" key="3">
    <source>
        <dbReference type="SAM" id="MobiDB-lite"/>
    </source>
</evidence>
<dbReference type="InterPro" id="IPR032675">
    <property type="entry name" value="LRR_dom_sf"/>
</dbReference>